<organism evidence="1 2">
    <name type="scientific">Goodfellowiella coeruleoviolacea</name>
    <dbReference type="NCBI Taxonomy" id="334858"/>
    <lineage>
        <taxon>Bacteria</taxon>
        <taxon>Bacillati</taxon>
        <taxon>Actinomycetota</taxon>
        <taxon>Actinomycetes</taxon>
        <taxon>Pseudonocardiales</taxon>
        <taxon>Pseudonocardiaceae</taxon>
        <taxon>Goodfellowiella</taxon>
    </lineage>
</organism>
<evidence type="ECO:0000313" key="2">
    <source>
        <dbReference type="Proteomes" id="UP001206128"/>
    </source>
</evidence>
<sequence length="78" mass="8541">MAAVRVRELDELLVRLIVAADHPEITAVRLIPSQEHPDNHTRLRVDFASGACAYLMVGQVSGRGVGQVPRYQIPPAVL</sequence>
<name>A0AAE3GH79_9PSEU</name>
<gene>
    <name evidence="1" type="ORF">LX83_002937</name>
</gene>
<dbReference type="Proteomes" id="UP001206128">
    <property type="component" value="Unassembled WGS sequence"/>
</dbReference>
<proteinExistence type="predicted"/>
<evidence type="ECO:0000313" key="1">
    <source>
        <dbReference type="EMBL" id="MCP2166078.1"/>
    </source>
</evidence>
<dbReference type="EMBL" id="JAMTCK010000006">
    <property type="protein sequence ID" value="MCP2166078.1"/>
    <property type="molecule type" value="Genomic_DNA"/>
</dbReference>
<reference evidence="1" key="1">
    <citation type="submission" date="2022-06" db="EMBL/GenBank/DDBJ databases">
        <title>Genomic Encyclopedia of Archaeal and Bacterial Type Strains, Phase II (KMG-II): from individual species to whole genera.</title>
        <authorList>
            <person name="Goeker M."/>
        </authorList>
    </citation>
    <scope>NUCLEOTIDE SEQUENCE</scope>
    <source>
        <strain evidence="1">DSM 43935</strain>
    </source>
</reference>
<protein>
    <submittedName>
        <fullName evidence="1">Uncharacterized protein</fullName>
    </submittedName>
</protein>
<accession>A0AAE3GH79</accession>
<keyword evidence="2" id="KW-1185">Reference proteome</keyword>
<dbReference type="AlphaFoldDB" id="A0AAE3GH79"/>
<comment type="caution">
    <text evidence="1">The sequence shown here is derived from an EMBL/GenBank/DDBJ whole genome shotgun (WGS) entry which is preliminary data.</text>
</comment>